<feature type="transmembrane region" description="Helical" evidence="1">
    <location>
        <begin position="155"/>
        <end position="173"/>
    </location>
</feature>
<evidence type="ECO:0000313" key="4">
    <source>
        <dbReference type="Proteomes" id="UP001161406"/>
    </source>
</evidence>
<dbReference type="InterPro" id="IPR039393">
    <property type="entry name" value="Rhizopine-oxygenase-like"/>
</dbReference>
<dbReference type="CDD" id="cd03511">
    <property type="entry name" value="Rhizopine-oxygenase-like"/>
    <property type="match status" value="1"/>
</dbReference>
<reference evidence="3" key="2">
    <citation type="submission" date="2023-01" db="EMBL/GenBank/DDBJ databases">
        <title>Draft genome sequence of Devosia yakushimensis strain NBRC 103855.</title>
        <authorList>
            <person name="Sun Q."/>
            <person name="Mori K."/>
        </authorList>
    </citation>
    <scope>NUCLEOTIDE SEQUENCE</scope>
    <source>
        <strain evidence="3">NBRC 103855</strain>
    </source>
</reference>
<keyword evidence="1" id="KW-0812">Transmembrane</keyword>
<dbReference type="PANTHER" id="PTHR19353:SF19">
    <property type="entry name" value="DELTA(5) FATTY ACID DESATURASE C-RELATED"/>
    <property type="match status" value="1"/>
</dbReference>
<keyword evidence="1" id="KW-1133">Transmembrane helix</keyword>
<dbReference type="Proteomes" id="UP001161406">
    <property type="component" value="Unassembled WGS sequence"/>
</dbReference>
<accession>A0ABQ5UD12</accession>
<evidence type="ECO:0000313" key="3">
    <source>
        <dbReference type="EMBL" id="GLQ09975.1"/>
    </source>
</evidence>
<feature type="transmembrane region" description="Helical" evidence="1">
    <location>
        <begin position="205"/>
        <end position="231"/>
    </location>
</feature>
<reference evidence="3" key="1">
    <citation type="journal article" date="2014" name="Int. J. Syst. Evol. Microbiol.">
        <title>Complete genome of a new Firmicutes species belonging to the dominant human colonic microbiota ('Ruminococcus bicirculans') reveals two chromosomes and a selective capacity to utilize plant glucans.</title>
        <authorList>
            <consortium name="NISC Comparative Sequencing Program"/>
            <person name="Wegmann U."/>
            <person name="Louis P."/>
            <person name="Goesmann A."/>
            <person name="Henrissat B."/>
            <person name="Duncan S.H."/>
            <person name="Flint H.J."/>
        </authorList>
    </citation>
    <scope>NUCLEOTIDE SEQUENCE</scope>
    <source>
        <strain evidence="3">NBRC 103855</strain>
    </source>
</reference>
<protein>
    <submittedName>
        <fullName evidence="3">Fatty acid desaturase</fullName>
    </submittedName>
</protein>
<feature type="transmembrane region" description="Helical" evidence="1">
    <location>
        <begin position="53"/>
        <end position="76"/>
    </location>
</feature>
<dbReference type="InterPro" id="IPR005804">
    <property type="entry name" value="FA_desaturase_dom"/>
</dbReference>
<organism evidence="3 4">
    <name type="scientific">Devosia yakushimensis</name>
    <dbReference type="NCBI Taxonomy" id="470028"/>
    <lineage>
        <taxon>Bacteria</taxon>
        <taxon>Pseudomonadati</taxon>
        <taxon>Pseudomonadota</taxon>
        <taxon>Alphaproteobacteria</taxon>
        <taxon>Hyphomicrobiales</taxon>
        <taxon>Devosiaceae</taxon>
        <taxon>Devosia</taxon>
    </lineage>
</organism>
<dbReference type="RefSeq" id="WP_284390191.1">
    <property type="nucleotide sequence ID" value="NZ_BSNG01000001.1"/>
</dbReference>
<dbReference type="InterPro" id="IPR012171">
    <property type="entry name" value="Fatty_acid_desaturase"/>
</dbReference>
<dbReference type="Pfam" id="PF00487">
    <property type="entry name" value="FA_desaturase"/>
    <property type="match status" value="1"/>
</dbReference>
<keyword evidence="4" id="KW-1185">Reference proteome</keyword>
<keyword evidence="1" id="KW-0472">Membrane</keyword>
<dbReference type="EMBL" id="BSNG01000001">
    <property type="protein sequence ID" value="GLQ09975.1"/>
    <property type="molecule type" value="Genomic_DNA"/>
</dbReference>
<comment type="caution">
    <text evidence="3">The sequence shown here is derived from an EMBL/GenBank/DDBJ whole genome shotgun (WGS) entry which is preliminary data.</text>
</comment>
<evidence type="ECO:0000256" key="1">
    <source>
        <dbReference type="SAM" id="Phobius"/>
    </source>
</evidence>
<sequence length="357" mass="40622">MSAKRDYSLLGPSSEAAVANGLAAAEWYHTDVDRKQMKALMQRSDGPAIRDTVIWLGAMLVLAAGGIYFWGSWWAVPFFLGYGVLYGSASDSRWHECGHGTAFKTRWMNNAVYQMACFMIMRNPVTWRWSHARHHTDTVIVGRDPEIAVMRPPDLFRVILNFFGILDAGYAMLDMVRNAAGVVTPEEKSFIPEMEHSKVIRVARIWLAIYLATIALSVWMGSILPLMLIGLPRLYGAWHHVLTGLLQHGGLADNVTDHRLNSRSVLMNPVSRFIYWNMNYHVEHHMFPMIPYHALPQLHELIKHDLPAPNASILDGYREMVPAFLRQLRNEDYFLKRELPATAKPYREELHNGVAAA</sequence>
<proteinExistence type="predicted"/>
<feature type="domain" description="Fatty acid desaturase" evidence="2">
    <location>
        <begin position="72"/>
        <end position="312"/>
    </location>
</feature>
<name>A0ABQ5UD12_9HYPH</name>
<gene>
    <name evidence="3" type="primary">mocD</name>
    <name evidence="3" type="ORF">GCM10007913_19070</name>
</gene>
<evidence type="ECO:0000259" key="2">
    <source>
        <dbReference type="Pfam" id="PF00487"/>
    </source>
</evidence>
<dbReference type="PANTHER" id="PTHR19353">
    <property type="entry name" value="FATTY ACID DESATURASE 2"/>
    <property type="match status" value="1"/>
</dbReference>